<dbReference type="EC" id="1.1.1.45" evidence="9"/>
<evidence type="ECO:0000256" key="4">
    <source>
        <dbReference type="ARBA" id="ARBA00011738"/>
    </source>
</evidence>
<comment type="similarity">
    <text evidence="3">Belongs to the 3-hydroxyacyl-CoA dehydrogenase family.</text>
</comment>
<evidence type="ECO:0000313" key="13">
    <source>
        <dbReference type="EMBL" id="MEI4770589.1"/>
    </source>
</evidence>
<dbReference type="InterPro" id="IPR036291">
    <property type="entry name" value="NAD(P)-bd_dom_sf"/>
</dbReference>
<accession>A0ABU8F742</accession>
<dbReference type="PANTHER" id="PTHR48075:SF1">
    <property type="entry name" value="LAMBDA-CRYSTALLIN HOMOLOG"/>
    <property type="match status" value="1"/>
</dbReference>
<evidence type="ECO:0000256" key="1">
    <source>
        <dbReference type="ARBA" id="ARBA00004496"/>
    </source>
</evidence>
<reference evidence="13 14" key="1">
    <citation type="submission" date="2024-01" db="EMBL/GenBank/DDBJ databases">
        <title>Seven novel Bacillus-like species.</title>
        <authorList>
            <person name="Liu G."/>
        </authorList>
    </citation>
    <scope>NUCLEOTIDE SEQUENCE [LARGE SCALE GENOMIC DNA]</scope>
    <source>
        <strain evidence="13 14">FJAT-51614</strain>
    </source>
</reference>
<feature type="domain" description="3-hydroxyacyl-CoA dehydrogenase NAD binding" evidence="12">
    <location>
        <begin position="4"/>
        <end position="184"/>
    </location>
</feature>
<evidence type="ECO:0000256" key="6">
    <source>
        <dbReference type="ARBA" id="ARBA00022553"/>
    </source>
</evidence>
<evidence type="ECO:0000256" key="8">
    <source>
        <dbReference type="ARBA" id="ARBA00023027"/>
    </source>
</evidence>
<keyword evidence="8" id="KW-0520">NAD</keyword>
<dbReference type="EMBL" id="JBAWSY010000010">
    <property type="protein sequence ID" value="MEI4770589.1"/>
    <property type="molecule type" value="Genomic_DNA"/>
</dbReference>
<evidence type="ECO:0000259" key="12">
    <source>
        <dbReference type="Pfam" id="PF02737"/>
    </source>
</evidence>
<evidence type="ECO:0000256" key="2">
    <source>
        <dbReference type="ARBA" id="ARBA00005086"/>
    </source>
</evidence>
<evidence type="ECO:0000256" key="10">
    <source>
        <dbReference type="ARBA" id="ARBA00042709"/>
    </source>
</evidence>
<dbReference type="RefSeq" id="WP_336498156.1">
    <property type="nucleotide sequence ID" value="NZ_JBAWSY010000010.1"/>
</dbReference>
<comment type="pathway">
    <text evidence="2">Lipid metabolism; butanoate metabolism.</text>
</comment>
<keyword evidence="14" id="KW-1185">Reference proteome</keyword>
<gene>
    <name evidence="13" type="ORF">WAX74_13215</name>
</gene>
<proteinExistence type="inferred from homology"/>
<evidence type="ECO:0000256" key="5">
    <source>
        <dbReference type="ARBA" id="ARBA00022490"/>
    </source>
</evidence>
<keyword evidence="5" id="KW-0963">Cytoplasm</keyword>
<dbReference type="Pfam" id="PF02737">
    <property type="entry name" value="3HCDH_N"/>
    <property type="match status" value="1"/>
</dbReference>
<dbReference type="Pfam" id="PF00725">
    <property type="entry name" value="3HCDH"/>
    <property type="match status" value="1"/>
</dbReference>
<keyword evidence="6" id="KW-0597">Phosphoprotein</keyword>
<dbReference type="InterPro" id="IPR008927">
    <property type="entry name" value="6-PGluconate_DH-like_C_sf"/>
</dbReference>
<dbReference type="SUPFAM" id="SSF51735">
    <property type="entry name" value="NAD(P)-binding Rossmann-fold domains"/>
    <property type="match status" value="1"/>
</dbReference>
<dbReference type="Gene3D" id="3.40.50.720">
    <property type="entry name" value="NAD(P)-binding Rossmann-like Domain"/>
    <property type="match status" value="1"/>
</dbReference>
<protein>
    <recommendedName>
        <fullName evidence="10">L-gulonate 3-dehydrogenase</fullName>
        <ecNumber evidence="9">1.1.1.45</ecNumber>
    </recommendedName>
    <alternativeName>
        <fullName evidence="10">L-gulonate 3-dehydrogenase</fullName>
    </alternativeName>
</protein>
<dbReference type="InterPro" id="IPR006108">
    <property type="entry name" value="3HC_DH_C"/>
</dbReference>
<comment type="subunit">
    <text evidence="4">Homodimer.</text>
</comment>
<dbReference type="PIRSF" id="PIRSF000105">
    <property type="entry name" value="HCDH"/>
    <property type="match status" value="1"/>
</dbReference>
<dbReference type="Gene3D" id="1.10.1040.10">
    <property type="entry name" value="N-(1-d-carboxylethyl)-l-norvaline Dehydrogenase, domain 2"/>
    <property type="match status" value="1"/>
</dbReference>
<evidence type="ECO:0000313" key="14">
    <source>
        <dbReference type="Proteomes" id="UP001364890"/>
    </source>
</evidence>
<evidence type="ECO:0000259" key="11">
    <source>
        <dbReference type="Pfam" id="PF00725"/>
    </source>
</evidence>
<evidence type="ECO:0000256" key="9">
    <source>
        <dbReference type="ARBA" id="ARBA00038962"/>
    </source>
</evidence>
<dbReference type="InterPro" id="IPR006176">
    <property type="entry name" value="3-OHacyl-CoA_DH_NAD-bd"/>
</dbReference>
<dbReference type="InterPro" id="IPR022694">
    <property type="entry name" value="3-OHacyl-CoA_DH"/>
</dbReference>
<comment type="subcellular location">
    <subcellularLocation>
        <location evidence="1">Cytoplasm</location>
    </subcellularLocation>
</comment>
<evidence type="ECO:0000256" key="3">
    <source>
        <dbReference type="ARBA" id="ARBA00009463"/>
    </source>
</evidence>
<organism evidence="13 14">
    <name type="scientific">Psychrobacillus mangrovi</name>
    <dbReference type="NCBI Taxonomy" id="3117745"/>
    <lineage>
        <taxon>Bacteria</taxon>
        <taxon>Bacillati</taxon>
        <taxon>Bacillota</taxon>
        <taxon>Bacilli</taxon>
        <taxon>Bacillales</taxon>
        <taxon>Bacillaceae</taxon>
        <taxon>Psychrobacillus</taxon>
    </lineage>
</organism>
<dbReference type="SUPFAM" id="SSF48179">
    <property type="entry name" value="6-phosphogluconate dehydrogenase C-terminal domain-like"/>
    <property type="match status" value="1"/>
</dbReference>
<name>A0ABU8F742_9BACI</name>
<dbReference type="PANTHER" id="PTHR48075">
    <property type="entry name" value="3-HYDROXYACYL-COA DEHYDROGENASE FAMILY PROTEIN"/>
    <property type="match status" value="1"/>
</dbReference>
<comment type="caution">
    <text evidence="13">The sequence shown here is derived from an EMBL/GenBank/DDBJ whole genome shotgun (WGS) entry which is preliminary data.</text>
</comment>
<sequence>MAEKVTVLGAGTMGHGIVQLYAQAGYEVYMYDIKDEFLERAISRISDNLDMLIQENSITTSDKENTLNRISTTTDLREAVNGTRFVTEAVSENLTIKFDLFKQLEEVVEANTIIASNTSTFSIQQLSEGVQKKDRLIITHFFNPAHLVPLVEVVKGPETSQDIIDRTVEVLRNIGKKPVVLKKDIPGLIGNRLQAALVREAFYLLDQGVAEAEDIDLAITAGPGFRWAFIGPLETADFGGLDIWKSVVENLAPVLSKEEKIPQFVEEKVQSGNLGTKTGNGLFTYADNDEVQRRITERDENFIRLANIKNNNKK</sequence>
<keyword evidence="7" id="KW-0560">Oxidoreductase</keyword>
<dbReference type="Proteomes" id="UP001364890">
    <property type="component" value="Unassembled WGS sequence"/>
</dbReference>
<evidence type="ECO:0000256" key="7">
    <source>
        <dbReference type="ARBA" id="ARBA00023002"/>
    </source>
</evidence>
<dbReference type="InterPro" id="IPR013328">
    <property type="entry name" value="6PGD_dom2"/>
</dbReference>
<feature type="domain" description="3-hydroxyacyl-CoA dehydrogenase C-terminal" evidence="11">
    <location>
        <begin position="187"/>
        <end position="285"/>
    </location>
</feature>